<sequence>MSPRSATRPLPEVVEFRYRPRLQHLVLFVAYLGRTFPMKIDLKRAGAGLYSYSDQFGTLLLSRGRKGKAASSGATRRDAYHGSLGIFTARRELAERLLSLLWQEPISLELWPPDQDTTPRLIGAALTDTAITFKLDGYTPLRVPRGITGVWLSGWDPTFPAPRVRVLTISVERPEGTQMYEVEVDTGSENGRAALVALGLPGYAPQEEVQPFRLAAA</sequence>
<evidence type="ECO:0000313" key="2">
    <source>
        <dbReference type="Proteomes" id="UP001595803"/>
    </source>
</evidence>
<organism evidence="1 2">
    <name type="scientific">Deinococcus rufus</name>
    <dbReference type="NCBI Taxonomy" id="2136097"/>
    <lineage>
        <taxon>Bacteria</taxon>
        <taxon>Thermotogati</taxon>
        <taxon>Deinococcota</taxon>
        <taxon>Deinococci</taxon>
        <taxon>Deinococcales</taxon>
        <taxon>Deinococcaceae</taxon>
        <taxon>Deinococcus</taxon>
    </lineage>
</organism>
<dbReference type="RefSeq" id="WP_322475021.1">
    <property type="nucleotide sequence ID" value="NZ_JBHRZG010000015.1"/>
</dbReference>
<accession>A0ABV7ZAV5</accession>
<comment type="caution">
    <text evidence="1">The sequence shown here is derived from an EMBL/GenBank/DDBJ whole genome shotgun (WGS) entry which is preliminary data.</text>
</comment>
<dbReference type="Proteomes" id="UP001595803">
    <property type="component" value="Unassembled WGS sequence"/>
</dbReference>
<proteinExistence type="predicted"/>
<evidence type="ECO:0000313" key="1">
    <source>
        <dbReference type="EMBL" id="MFC3833865.1"/>
    </source>
</evidence>
<name>A0ABV7ZAV5_9DEIO</name>
<protein>
    <submittedName>
        <fullName evidence="1">Uncharacterized protein</fullName>
    </submittedName>
</protein>
<keyword evidence="2" id="KW-1185">Reference proteome</keyword>
<reference evidence="2" key="1">
    <citation type="journal article" date="2019" name="Int. J. Syst. Evol. Microbiol.">
        <title>The Global Catalogue of Microorganisms (GCM) 10K type strain sequencing project: providing services to taxonomists for standard genome sequencing and annotation.</title>
        <authorList>
            <consortium name="The Broad Institute Genomics Platform"/>
            <consortium name="The Broad Institute Genome Sequencing Center for Infectious Disease"/>
            <person name="Wu L."/>
            <person name="Ma J."/>
        </authorList>
    </citation>
    <scope>NUCLEOTIDE SEQUENCE [LARGE SCALE GENOMIC DNA]</scope>
    <source>
        <strain evidence="2">CCTCC AB 2017081</strain>
    </source>
</reference>
<gene>
    <name evidence="1" type="ORF">ACFOSB_13435</name>
</gene>
<dbReference type="EMBL" id="JBHRZG010000015">
    <property type="protein sequence ID" value="MFC3833865.1"/>
    <property type="molecule type" value="Genomic_DNA"/>
</dbReference>